<dbReference type="Pfam" id="PF13581">
    <property type="entry name" value="HATPase_c_2"/>
    <property type="match status" value="1"/>
</dbReference>
<evidence type="ECO:0000313" key="3">
    <source>
        <dbReference type="EMBL" id="GAJ40419.1"/>
    </source>
</evidence>
<organism evidence="3 4">
    <name type="scientific">Parageobacillus caldoxylosilyticus NBRC 107762</name>
    <dbReference type="NCBI Taxonomy" id="1220594"/>
    <lineage>
        <taxon>Bacteria</taxon>
        <taxon>Bacillati</taxon>
        <taxon>Bacillota</taxon>
        <taxon>Bacilli</taxon>
        <taxon>Bacillales</taxon>
        <taxon>Anoxybacillaceae</taxon>
        <taxon>Saccharococcus</taxon>
    </lineage>
</organism>
<dbReference type="GO" id="GO:0004674">
    <property type="term" value="F:protein serine/threonine kinase activity"/>
    <property type="evidence" value="ECO:0007669"/>
    <property type="project" value="UniProtKB-KW"/>
</dbReference>
<name>A0A023DGK7_9BACL</name>
<dbReference type="Proteomes" id="UP000023561">
    <property type="component" value="Unassembled WGS sequence"/>
</dbReference>
<protein>
    <recommendedName>
        <fullName evidence="2">Histidine kinase/HSP90-like ATPase domain-containing protein</fullName>
    </recommendedName>
</protein>
<dbReference type="CDD" id="cd16936">
    <property type="entry name" value="HATPase_RsbW-like"/>
    <property type="match status" value="1"/>
</dbReference>
<evidence type="ECO:0000313" key="4">
    <source>
        <dbReference type="Proteomes" id="UP000023561"/>
    </source>
</evidence>
<comment type="caution">
    <text evidence="3">The sequence shown here is derived from an EMBL/GenBank/DDBJ whole genome shotgun (WGS) entry which is preliminary data.</text>
</comment>
<reference evidence="3 4" key="1">
    <citation type="submission" date="2014-04" db="EMBL/GenBank/DDBJ databases">
        <title>Whole genome shotgun sequence of Geobacillus caldoxylosilyticus NBRC 107762.</title>
        <authorList>
            <person name="Hosoyama A."/>
            <person name="Hosoyama Y."/>
            <person name="Katano-Makiyama Y."/>
            <person name="Tsuchikane K."/>
            <person name="Ohji S."/>
            <person name="Ichikawa N."/>
            <person name="Yamazoe A."/>
            <person name="Fujita N."/>
        </authorList>
    </citation>
    <scope>NUCLEOTIDE SEQUENCE [LARGE SCALE GENOMIC DNA]</scope>
    <source>
        <strain evidence="3 4">NBRC 107762</strain>
    </source>
</reference>
<dbReference type="InterPro" id="IPR003594">
    <property type="entry name" value="HATPase_dom"/>
</dbReference>
<dbReference type="SUPFAM" id="SSF55874">
    <property type="entry name" value="ATPase domain of HSP90 chaperone/DNA topoisomerase II/histidine kinase"/>
    <property type="match status" value="1"/>
</dbReference>
<dbReference type="AlphaFoldDB" id="A0A023DGK7"/>
<keyword evidence="1" id="KW-0418">Kinase</keyword>
<dbReference type="OrthoDB" id="2621827at2"/>
<dbReference type="InterPro" id="IPR036890">
    <property type="entry name" value="HATPase_C_sf"/>
</dbReference>
<gene>
    <name evidence="3" type="ORF">GCA01S_044_00050</name>
</gene>
<feature type="domain" description="Histidine kinase/HSP90-like ATPase" evidence="2">
    <location>
        <begin position="32"/>
        <end position="133"/>
    </location>
</feature>
<keyword evidence="4" id="KW-1185">Reference proteome</keyword>
<keyword evidence="1" id="KW-0808">Transferase</keyword>
<keyword evidence="1" id="KW-0723">Serine/threonine-protein kinase</keyword>
<accession>A0A023DGK7</accession>
<dbReference type="RefSeq" id="WP_017436695.1">
    <property type="nucleotide sequence ID" value="NZ_BAWO01000044.1"/>
</dbReference>
<dbReference type="PANTHER" id="PTHR35526:SF3">
    <property type="entry name" value="ANTI-SIGMA-F FACTOR RSBW"/>
    <property type="match status" value="1"/>
</dbReference>
<dbReference type="PANTHER" id="PTHR35526">
    <property type="entry name" value="ANTI-SIGMA-F FACTOR RSBW-RELATED"/>
    <property type="match status" value="1"/>
</dbReference>
<sequence>MYEITMQCKATEEAIDFCDLLAKQIARFFSLHDRDMFVLSVHEAVVNSIKAVKQLGRKIDDGALVVSWRITEEEVTVTVTDEGGGIPIKEIERLGQESLEDVLLAESGRGLLLIKETMDVVSFVPHEGGKCAIVMKMRRGQNGSSDIHF</sequence>
<dbReference type="EMBL" id="BAWO01000044">
    <property type="protein sequence ID" value="GAJ40419.1"/>
    <property type="molecule type" value="Genomic_DNA"/>
</dbReference>
<dbReference type="Gene3D" id="3.30.565.10">
    <property type="entry name" value="Histidine kinase-like ATPase, C-terminal domain"/>
    <property type="match status" value="1"/>
</dbReference>
<proteinExistence type="predicted"/>
<dbReference type="GeneID" id="301191218"/>
<evidence type="ECO:0000256" key="1">
    <source>
        <dbReference type="ARBA" id="ARBA00022527"/>
    </source>
</evidence>
<dbReference type="InterPro" id="IPR050267">
    <property type="entry name" value="Anti-sigma-factor_SerPK"/>
</dbReference>
<evidence type="ECO:0000259" key="2">
    <source>
        <dbReference type="Pfam" id="PF13581"/>
    </source>
</evidence>